<gene>
    <name evidence="2" type="ORF">DFH07DRAFT_328482</name>
</gene>
<sequence length="649" mass="72000">MISEEELVDHSKGKARRGQGAATRQKMEPIEVQHGVVGPHTQSKNKGKQKAQDLEDMIRFDGEDAELSELSARDKKNAERRAARHRRALEHPEEAQQQRMDSGQERGPMVAAVWAKEYARVAKRERAIQDAIKGDHADPSSHLKAIVSAYCDAEGHTPIPATAPAWDCISPRTCHLLLAITKEPTTWDPQPFVENGTLVLSKRGDKPTQGACVNYVRKIPTPTPIQDLTTYLCSFPADAGNTTLQLLMQGETPTRIRSTFGKAMESFGLNEAVGTFMDAVIDHPCTAGLLHTHAANPKSSVFYAGITGTVAPADRCFDDVEAGSHVRIVNYLSIEQDWVCETYHLVDIDTPFDNPLHVRTSPTVSHLERIVRACGGAMAMNSAHGGLQPLLLPSSQHLELLNHIRSIQPQDPYPLGEERDHVLAKQICKLLDAEVDFFGPLHHVQIMPAALRQVKGKVADVVRRLKGRVVLVELTKDIPEEGILGCCGGYWDATVGLGPKEDRHLRRILHPEIPAVGNLSVEIVARYMGPFLDFWRITLSHLLYWLHVLFLSRLLGVLCPLVTVTQSSPVTATLRSHDLMECWNFLSEEEADQFMNGNTLDLLYHFPTHTSNQRFCKGQFNTILGLISLVRTGREPNHISLHVARGDPG</sequence>
<dbReference type="AlphaFoldDB" id="A0AAD7NMF0"/>
<feature type="compositionally biased region" description="Basic and acidic residues" evidence="1">
    <location>
        <begin position="71"/>
        <end position="81"/>
    </location>
</feature>
<feature type="compositionally biased region" description="Basic and acidic residues" evidence="1">
    <location>
        <begin position="50"/>
        <end position="62"/>
    </location>
</feature>
<protein>
    <submittedName>
        <fullName evidence="2">Uncharacterized protein</fullName>
    </submittedName>
</protein>
<reference evidence="2" key="1">
    <citation type="submission" date="2023-03" db="EMBL/GenBank/DDBJ databases">
        <title>Massive genome expansion in bonnet fungi (Mycena s.s.) driven by repeated elements and novel gene families across ecological guilds.</title>
        <authorList>
            <consortium name="Lawrence Berkeley National Laboratory"/>
            <person name="Harder C.B."/>
            <person name="Miyauchi S."/>
            <person name="Viragh M."/>
            <person name="Kuo A."/>
            <person name="Thoen E."/>
            <person name="Andreopoulos B."/>
            <person name="Lu D."/>
            <person name="Skrede I."/>
            <person name="Drula E."/>
            <person name="Henrissat B."/>
            <person name="Morin E."/>
            <person name="Kohler A."/>
            <person name="Barry K."/>
            <person name="LaButti K."/>
            <person name="Morin E."/>
            <person name="Salamov A."/>
            <person name="Lipzen A."/>
            <person name="Mereny Z."/>
            <person name="Hegedus B."/>
            <person name="Baldrian P."/>
            <person name="Stursova M."/>
            <person name="Weitz H."/>
            <person name="Taylor A."/>
            <person name="Grigoriev I.V."/>
            <person name="Nagy L.G."/>
            <person name="Martin F."/>
            <person name="Kauserud H."/>
        </authorList>
    </citation>
    <scope>NUCLEOTIDE SEQUENCE</scope>
    <source>
        <strain evidence="2">CBHHK188m</strain>
    </source>
</reference>
<evidence type="ECO:0000256" key="1">
    <source>
        <dbReference type="SAM" id="MobiDB-lite"/>
    </source>
</evidence>
<dbReference type="Proteomes" id="UP001215280">
    <property type="component" value="Unassembled WGS sequence"/>
</dbReference>
<keyword evidence="3" id="KW-1185">Reference proteome</keyword>
<proteinExistence type="predicted"/>
<comment type="caution">
    <text evidence="2">The sequence shown here is derived from an EMBL/GenBank/DDBJ whole genome shotgun (WGS) entry which is preliminary data.</text>
</comment>
<accession>A0AAD7NMF0</accession>
<evidence type="ECO:0000313" key="3">
    <source>
        <dbReference type="Proteomes" id="UP001215280"/>
    </source>
</evidence>
<evidence type="ECO:0000313" key="2">
    <source>
        <dbReference type="EMBL" id="KAJ7767441.1"/>
    </source>
</evidence>
<name>A0AAD7NMF0_9AGAR</name>
<dbReference type="EMBL" id="JARJLG010000030">
    <property type="protein sequence ID" value="KAJ7767441.1"/>
    <property type="molecule type" value="Genomic_DNA"/>
</dbReference>
<organism evidence="2 3">
    <name type="scientific">Mycena maculata</name>
    <dbReference type="NCBI Taxonomy" id="230809"/>
    <lineage>
        <taxon>Eukaryota</taxon>
        <taxon>Fungi</taxon>
        <taxon>Dikarya</taxon>
        <taxon>Basidiomycota</taxon>
        <taxon>Agaricomycotina</taxon>
        <taxon>Agaricomycetes</taxon>
        <taxon>Agaricomycetidae</taxon>
        <taxon>Agaricales</taxon>
        <taxon>Marasmiineae</taxon>
        <taxon>Mycenaceae</taxon>
        <taxon>Mycena</taxon>
    </lineage>
</organism>
<feature type="region of interest" description="Disordered" evidence="1">
    <location>
        <begin position="1"/>
        <end position="106"/>
    </location>
</feature>